<sequence length="452" mass="50084">MVFGYESRGRSTASREQPSSSSFYMDAARRDSGSARPGYQSTYDSSRASSSRYESTQPSVRRTNTTASDRSIHGHGLNTRDLSPMRNSTQPRRNPLVWQDRPVSPLGTILLVVVARCRLARMNVLLRHHTHLLLRLRRHPATKLRLRLIARAVHTDNPMALVYNDATLFGVLAPAEGMSPALVWSPTFDLVGSNPLTITSTITSTISTIKSSNTHTMYSDYTSRGRASSRRQESEGSSSSGYSSSGYPSSRYLDGSRSGYGSARPSYQPAYATADYGRPSTQSSSYDYVSPFVRRSNTTASDRSVYDHGLSTRDLSPMRESTRPRRNPMVWDDRPVSPIGTSRFERPSEYTGRRVRATSFGASSNAYGSSSYERPSTSSGHSFQVDRGYDGAFAVNRGYDGMTNGFPEGPGLSRRNAVRRPGDRSNSHGAYEPRPHMEANFRSGGFGDWERF</sequence>
<feature type="compositionally biased region" description="Low complexity" evidence="1">
    <location>
        <begin position="41"/>
        <end position="56"/>
    </location>
</feature>
<protein>
    <submittedName>
        <fullName evidence="2">Uncharacterized protein</fullName>
    </submittedName>
</protein>
<evidence type="ECO:0000256" key="1">
    <source>
        <dbReference type="SAM" id="MobiDB-lite"/>
    </source>
</evidence>
<feature type="region of interest" description="Disordered" evidence="1">
    <location>
        <begin position="299"/>
        <end position="382"/>
    </location>
</feature>
<feature type="compositionally biased region" description="Low complexity" evidence="1">
    <location>
        <begin position="235"/>
        <end position="252"/>
    </location>
</feature>
<dbReference type="Proteomes" id="UP000265663">
    <property type="component" value="Unassembled WGS sequence"/>
</dbReference>
<feature type="compositionally biased region" description="Basic and acidic residues" evidence="1">
    <location>
        <begin position="343"/>
        <end position="352"/>
    </location>
</feature>
<feature type="compositionally biased region" description="Low complexity" evidence="1">
    <location>
        <begin position="359"/>
        <end position="372"/>
    </location>
</feature>
<dbReference type="OrthoDB" id="3693861at2759"/>
<feature type="compositionally biased region" description="Basic and acidic residues" evidence="1">
    <location>
        <begin position="420"/>
        <end position="439"/>
    </location>
</feature>
<feature type="compositionally biased region" description="Polar residues" evidence="1">
    <location>
        <begin position="373"/>
        <end position="382"/>
    </location>
</feature>
<feature type="region of interest" description="Disordered" evidence="1">
    <location>
        <begin position="404"/>
        <end position="452"/>
    </location>
</feature>
<gene>
    <name evidence="2" type="ORF">GMOD_00010046</name>
</gene>
<dbReference type="AlphaFoldDB" id="A0A3M7M1S0"/>
<keyword evidence="3" id="KW-1185">Reference proteome</keyword>
<feature type="region of interest" description="Disordered" evidence="1">
    <location>
        <begin position="1"/>
        <end position="96"/>
    </location>
</feature>
<name>A0A3M7M1S0_9PLEO</name>
<feature type="compositionally biased region" description="Polar residues" evidence="1">
    <location>
        <begin position="57"/>
        <end position="69"/>
    </location>
</feature>
<reference evidence="2 3" key="1">
    <citation type="journal article" date="2014" name="PLoS ONE">
        <title>De novo Genome Assembly of the Fungal Plant Pathogen Pyrenophora semeniperda.</title>
        <authorList>
            <person name="Soliai M.M."/>
            <person name="Meyer S.E."/>
            <person name="Udall J.A."/>
            <person name="Elzinga D.E."/>
            <person name="Hermansen R.A."/>
            <person name="Bodily P.M."/>
            <person name="Hart A.A."/>
            <person name="Coleman C.E."/>
        </authorList>
    </citation>
    <scope>NUCLEOTIDE SEQUENCE [LARGE SCALE GENOMIC DNA]</scope>
    <source>
        <strain evidence="2 3">CCB06</strain>
        <tissue evidence="2">Mycelium</tissue>
    </source>
</reference>
<feature type="region of interest" description="Disordered" evidence="1">
    <location>
        <begin position="217"/>
        <end position="264"/>
    </location>
</feature>
<proteinExistence type="predicted"/>
<organism evidence="2 3">
    <name type="scientific">Pyrenophora seminiperda CCB06</name>
    <dbReference type="NCBI Taxonomy" id="1302712"/>
    <lineage>
        <taxon>Eukaryota</taxon>
        <taxon>Fungi</taxon>
        <taxon>Dikarya</taxon>
        <taxon>Ascomycota</taxon>
        <taxon>Pezizomycotina</taxon>
        <taxon>Dothideomycetes</taxon>
        <taxon>Pleosporomycetidae</taxon>
        <taxon>Pleosporales</taxon>
        <taxon>Pleosporineae</taxon>
        <taxon>Pleosporaceae</taxon>
        <taxon>Pyrenophora</taxon>
    </lineage>
</organism>
<evidence type="ECO:0000313" key="3">
    <source>
        <dbReference type="Proteomes" id="UP000265663"/>
    </source>
</evidence>
<evidence type="ECO:0000313" key="2">
    <source>
        <dbReference type="EMBL" id="RMZ68406.1"/>
    </source>
</evidence>
<dbReference type="EMBL" id="KE747815">
    <property type="protein sequence ID" value="RMZ68406.1"/>
    <property type="molecule type" value="Genomic_DNA"/>
</dbReference>
<feature type="compositionally biased region" description="Polar residues" evidence="1">
    <location>
        <begin position="10"/>
        <end position="23"/>
    </location>
</feature>
<accession>A0A3M7M1S0</accession>